<keyword evidence="2" id="KW-1185">Reference proteome</keyword>
<reference evidence="1 2" key="1">
    <citation type="submission" date="2022-05" db="EMBL/GenBank/DDBJ databases">
        <title>Microbulbifer sp. nov., isolated from sponge.</title>
        <authorList>
            <person name="Gao L."/>
        </authorList>
    </citation>
    <scope>NUCLEOTIDE SEQUENCE [LARGE SCALE GENOMIC DNA]</scope>
    <source>
        <strain evidence="1 2">MI-G</strain>
    </source>
</reference>
<evidence type="ECO:0008006" key="3">
    <source>
        <dbReference type="Google" id="ProtNLM"/>
    </source>
</evidence>
<dbReference type="Proteomes" id="UP001321520">
    <property type="component" value="Chromosome"/>
</dbReference>
<accession>A0ABY9E871</accession>
<organism evidence="1 2">
    <name type="scientific">Microbulbifer spongiae</name>
    <dbReference type="NCBI Taxonomy" id="2944933"/>
    <lineage>
        <taxon>Bacteria</taxon>
        <taxon>Pseudomonadati</taxon>
        <taxon>Pseudomonadota</taxon>
        <taxon>Gammaproteobacteria</taxon>
        <taxon>Cellvibrionales</taxon>
        <taxon>Microbulbiferaceae</taxon>
        <taxon>Microbulbifer</taxon>
    </lineage>
</organism>
<gene>
    <name evidence="1" type="ORF">M8T91_15040</name>
</gene>
<protein>
    <recommendedName>
        <fullName evidence="3">STAS/SEC14 domain-containing protein</fullName>
    </recommendedName>
</protein>
<proteinExistence type="predicted"/>
<dbReference type="EMBL" id="CP098023">
    <property type="protein sequence ID" value="WKD49198.1"/>
    <property type="molecule type" value="Genomic_DNA"/>
</dbReference>
<sequence>MLELMNFHISYRPVGGVVRVLFYGTVGFAEKMEATARLVEKYRHRARLRVLLDLRYAHSKVTLEEQRQFTRYIAEHPVLRRAYIAVLHPRSRCTVPLARRSCLFWHSSREFVAESEAEAWLSRIKGAPRPVVLQSL</sequence>
<evidence type="ECO:0000313" key="1">
    <source>
        <dbReference type="EMBL" id="WKD49198.1"/>
    </source>
</evidence>
<name>A0ABY9E871_9GAMM</name>
<dbReference type="RefSeq" id="WP_301414988.1">
    <property type="nucleotide sequence ID" value="NZ_CP098023.1"/>
</dbReference>
<evidence type="ECO:0000313" key="2">
    <source>
        <dbReference type="Proteomes" id="UP001321520"/>
    </source>
</evidence>